<gene>
    <name evidence="2" type="ORF">SAMN04488692_10285</name>
</gene>
<dbReference type="EMBL" id="FNGO01000002">
    <property type="protein sequence ID" value="SDL18874.1"/>
    <property type="molecule type" value="Genomic_DNA"/>
</dbReference>
<dbReference type="AlphaFoldDB" id="A0A1G9I1T6"/>
<dbReference type="RefSeq" id="WP_089757938.1">
    <property type="nucleotide sequence ID" value="NZ_FNGO01000002.1"/>
</dbReference>
<dbReference type="Proteomes" id="UP000199476">
    <property type="component" value="Unassembled WGS sequence"/>
</dbReference>
<evidence type="ECO:0000313" key="3">
    <source>
        <dbReference type="Proteomes" id="UP000199476"/>
    </source>
</evidence>
<feature type="domain" description="DUF374" evidence="1">
    <location>
        <begin position="62"/>
        <end position="123"/>
    </location>
</feature>
<dbReference type="STRING" id="321763.SAMN04488692_10285"/>
<dbReference type="InterPro" id="IPR007172">
    <property type="entry name" value="DUF374"/>
</dbReference>
<name>A0A1G9I1T6_9FIRM</name>
<evidence type="ECO:0000259" key="1">
    <source>
        <dbReference type="Pfam" id="PF04028"/>
    </source>
</evidence>
<evidence type="ECO:0000313" key="2">
    <source>
        <dbReference type="EMBL" id="SDL18874.1"/>
    </source>
</evidence>
<dbReference type="OrthoDB" id="9810508at2"/>
<dbReference type="CDD" id="cd07983">
    <property type="entry name" value="LPLAT_DUF374-like"/>
    <property type="match status" value="1"/>
</dbReference>
<keyword evidence="3" id="KW-1185">Reference proteome</keyword>
<proteinExistence type="predicted"/>
<accession>A0A1G9I1T6</accession>
<sequence length="212" mass="24701">MSRALLLEKLIRLTHLTYRRRSPNWERARRETEEGGIFLVWHCFIWPLVHYFTLRAREEGISFVTLASMSEDGQLITDVLHRFDWRVVRGSSSRGAIQSLRKLLNELAEERRVFITPDGPKGPPRRIKPGPVLLQRKSELPMIPVGTAVDRAYTFSSWDEFRLPWPGSRISIYFGQPITELADHGKEEACRYVETRMEQAHEQAEKLLEQTS</sequence>
<dbReference type="Pfam" id="PF04028">
    <property type="entry name" value="DUF374"/>
    <property type="match status" value="1"/>
</dbReference>
<reference evidence="2 3" key="1">
    <citation type="submission" date="2016-10" db="EMBL/GenBank/DDBJ databases">
        <authorList>
            <person name="de Groot N.N."/>
        </authorList>
    </citation>
    <scope>NUCLEOTIDE SEQUENCE [LARGE SCALE GENOMIC DNA]</scope>
    <source>
        <strain evidence="2 3">SLAS-1</strain>
    </source>
</reference>
<protein>
    <recommendedName>
        <fullName evidence="1">DUF374 domain-containing protein</fullName>
    </recommendedName>
</protein>
<organism evidence="2 3">
    <name type="scientific">Halarsenatibacter silvermanii</name>
    <dbReference type="NCBI Taxonomy" id="321763"/>
    <lineage>
        <taxon>Bacteria</taxon>
        <taxon>Bacillati</taxon>
        <taxon>Bacillota</taxon>
        <taxon>Clostridia</taxon>
        <taxon>Halanaerobiales</taxon>
        <taxon>Halarsenatibacteraceae</taxon>
        <taxon>Halarsenatibacter</taxon>
    </lineage>
</organism>